<evidence type="ECO:0000256" key="1">
    <source>
        <dbReference type="ARBA" id="ARBA00022553"/>
    </source>
</evidence>
<dbReference type="InterPro" id="IPR001789">
    <property type="entry name" value="Sig_transdc_resp-reg_receiver"/>
</dbReference>
<dbReference type="SMART" id="SM00448">
    <property type="entry name" value="REC"/>
    <property type="match status" value="1"/>
</dbReference>
<gene>
    <name evidence="5" type="ORF">KCH_70560</name>
</gene>
<reference evidence="5 6" key="1">
    <citation type="submission" date="2014-05" db="EMBL/GenBank/DDBJ databases">
        <title>Draft Genome Sequence of Kitasatospora cheerisanensis KCTC 2395.</title>
        <authorList>
            <person name="Nam D.H."/>
        </authorList>
    </citation>
    <scope>NUCLEOTIDE SEQUENCE [LARGE SCALE GENOMIC DNA]</scope>
    <source>
        <strain evidence="5 6">KCTC 2395</strain>
    </source>
</reference>
<protein>
    <submittedName>
        <fullName evidence="5">Putative response regulator</fullName>
    </submittedName>
</protein>
<dbReference type="SUPFAM" id="SSF52172">
    <property type="entry name" value="CheY-like"/>
    <property type="match status" value="1"/>
</dbReference>
<dbReference type="PANTHER" id="PTHR44591">
    <property type="entry name" value="STRESS RESPONSE REGULATOR PROTEIN 1"/>
    <property type="match status" value="1"/>
</dbReference>
<accession>A0A066YJ78</accession>
<keyword evidence="1 2" id="KW-0597">Phosphoprotein</keyword>
<dbReference type="RefSeq" id="WP_244305541.1">
    <property type="nucleotide sequence ID" value="NZ_KK853997.1"/>
</dbReference>
<dbReference type="EMBL" id="JNBY01000150">
    <property type="protein sequence ID" value="KDN81177.1"/>
    <property type="molecule type" value="Genomic_DNA"/>
</dbReference>
<keyword evidence="3" id="KW-0175">Coiled coil</keyword>
<dbReference type="Proteomes" id="UP000027178">
    <property type="component" value="Unassembled WGS sequence"/>
</dbReference>
<evidence type="ECO:0000259" key="4">
    <source>
        <dbReference type="PROSITE" id="PS50110"/>
    </source>
</evidence>
<evidence type="ECO:0000313" key="5">
    <source>
        <dbReference type="EMBL" id="KDN81177.1"/>
    </source>
</evidence>
<dbReference type="AlphaFoldDB" id="A0A066YJ78"/>
<dbReference type="PROSITE" id="PS50110">
    <property type="entry name" value="RESPONSE_REGULATORY"/>
    <property type="match status" value="1"/>
</dbReference>
<dbReference type="eggNOG" id="COG3437">
    <property type="taxonomic scope" value="Bacteria"/>
</dbReference>
<comment type="caution">
    <text evidence="5">The sequence shown here is derived from an EMBL/GenBank/DDBJ whole genome shotgun (WGS) entry which is preliminary data.</text>
</comment>
<dbReference type="GO" id="GO:0000160">
    <property type="term" value="P:phosphorelay signal transduction system"/>
    <property type="evidence" value="ECO:0007669"/>
    <property type="project" value="InterPro"/>
</dbReference>
<feature type="coiled-coil region" evidence="3">
    <location>
        <begin position="103"/>
        <end position="215"/>
    </location>
</feature>
<dbReference type="InterPro" id="IPR050595">
    <property type="entry name" value="Bact_response_regulator"/>
</dbReference>
<dbReference type="Gene3D" id="3.40.50.2300">
    <property type="match status" value="1"/>
</dbReference>
<evidence type="ECO:0000256" key="3">
    <source>
        <dbReference type="SAM" id="Coils"/>
    </source>
</evidence>
<feature type="domain" description="Response regulatory" evidence="4">
    <location>
        <begin position="236"/>
        <end position="354"/>
    </location>
</feature>
<name>A0A066YJ78_9ACTN</name>
<dbReference type="Pfam" id="PF00072">
    <property type="entry name" value="Response_reg"/>
    <property type="match status" value="1"/>
</dbReference>
<organism evidence="5 6">
    <name type="scientific">Kitasatospora cheerisanensis KCTC 2395</name>
    <dbReference type="NCBI Taxonomy" id="1348663"/>
    <lineage>
        <taxon>Bacteria</taxon>
        <taxon>Bacillati</taxon>
        <taxon>Actinomycetota</taxon>
        <taxon>Actinomycetes</taxon>
        <taxon>Kitasatosporales</taxon>
        <taxon>Streptomycetaceae</taxon>
        <taxon>Kitasatospora</taxon>
    </lineage>
</organism>
<dbReference type="PANTHER" id="PTHR44591:SF3">
    <property type="entry name" value="RESPONSE REGULATORY DOMAIN-CONTAINING PROTEIN"/>
    <property type="match status" value="1"/>
</dbReference>
<keyword evidence="6" id="KW-1185">Reference proteome</keyword>
<dbReference type="InterPro" id="IPR011006">
    <property type="entry name" value="CheY-like_superfamily"/>
</dbReference>
<evidence type="ECO:0000313" key="6">
    <source>
        <dbReference type="Proteomes" id="UP000027178"/>
    </source>
</evidence>
<dbReference type="HOGENOM" id="CLU_764855_0_0_11"/>
<dbReference type="PATRIC" id="fig|1348663.4.peg.6827"/>
<proteinExistence type="predicted"/>
<sequence length="380" mass="41779">MTAGPVRDGGLLPLDGELNRECREFAETLRALFLELGISVRRYASRCYLNPGTLSRYLAGTRIAPWAFVEELLHHLAEDLGTRLDEPSLERLRRQHLAALRTAASIGRAVQQLEGQLQAADREARRAGAREEQLDLALDGTRQSIADLDARLLRLEARPFTPAPPDLTDLLAERDALAREVERLADELARTRDRAACAEKRCDLLERQLALVEHQQGTDAAPLPPASPPHAGPAPKVLLVDDRPDNLVALEAVLGPHGHCLVRASSGSEALRALLDPDDFAVILLDVQMPGMDGYETAAHIKRRARTRDIPIIFVTAIGTDPEHSMRGYAAGAVDFIPKPVDPWALRAKVAVHVELHRERRRLAHRAPLRPAPAPPPALI</sequence>
<evidence type="ECO:0000256" key="2">
    <source>
        <dbReference type="PROSITE-ProRule" id="PRU00169"/>
    </source>
</evidence>
<feature type="modified residue" description="4-aspartylphosphate" evidence="2">
    <location>
        <position position="286"/>
    </location>
</feature>